<dbReference type="SMART" id="SM00708">
    <property type="entry name" value="PhBP"/>
    <property type="match status" value="2"/>
</dbReference>
<dbReference type="PANTHER" id="PTHR11857:SF42">
    <property type="entry name" value="GENERAL ODORANT-BINDING PROTEIN 19D-RELATED"/>
    <property type="match status" value="1"/>
</dbReference>
<dbReference type="AlphaFoldDB" id="A0A1J1ICB1"/>
<comment type="subcellular location">
    <subcellularLocation>
        <location evidence="1">Secreted</location>
    </subcellularLocation>
</comment>
<comment type="similarity">
    <text evidence="2">Belongs to the PBP/GOBP family.</text>
</comment>
<keyword evidence="3" id="KW-0964">Secreted</keyword>
<evidence type="ECO:0000256" key="3">
    <source>
        <dbReference type="ARBA" id="ARBA00022525"/>
    </source>
</evidence>
<dbReference type="EMBL" id="CVRI01000047">
    <property type="protein sequence ID" value="CRK97188.1"/>
    <property type="molecule type" value="Genomic_DNA"/>
</dbReference>
<dbReference type="PANTHER" id="PTHR11857">
    <property type="entry name" value="ODORANT BINDING PROTEIN-RELATED"/>
    <property type="match status" value="1"/>
</dbReference>
<dbReference type="Gene3D" id="1.10.238.20">
    <property type="entry name" value="Pheromone/general odorant binding protein domain"/>
    <property type="match status" value="2"/>
</dbReference>
<feature type="chain" id="PRO_5012249895" evidence="5">
    <location>
        <begin position="20"/>
        <end position="279"/>
    </location>
</feature>
<feature type="signal peptide" evidence="5">
    <location>
        <begin position="1"/>
        <end position="19"/>
    </location>
</feature>
<sequence>MRSIFLIVCLSLITVQVFALSAHKKRAFLEAVMKECKLEENGSDADYESIMAEKLSETGPGKCMMACGYEVVGLFDQGAFNRGAFLHIARIIVDNDETKLKEAPGIADECGKITGERCQQAYDFSKCLHDYLSMKILKYVALLLMICGVTFVKSDDREEKKKMAKEMMFAMSEDCREQEGATEADLDVLLENKNPTTKSGRCLVACLQEQFGVVDNLKFVPEAFVSVSAMAIKEDEEKMKLVKEVAQECKDVTDVDRCELAMKISDCLRNALKKRNVEF</sequence>
<dbReference type="Proteomes" id="UP000183832">
    <property type="component" value="Unassembled WGS sequence"/>
</dbReference>
<dbReference type="GO" id="GO:0005549">
    <property type="term" value="F:odorant binding"/>
    <property type="evidence" value="ECO:0007669"/>
    <property type="project" value="InterPro"/>
</dbReference>
<evidence type="ECO:0000256" key="2">
    <source>
        <dbReference type="ARBA" id="ARBA00008098"/>
    </source>
</evidence>
<proteinExistence type="inferred from homology"/>
<dbReference type="GO" id="GO:0005615">
    <property type="term" value="C:extracellular space"/>
    <property type="evidence" value="ECO:0007669"/>
    <property type="project" value="TreeGrafter"/>
</dbReference>
<evidence type="ECO:0000313" key="6">
    <source>
        <dbReference type="EMBL" id="CRK97188.1"/>
    </source>
</evidence>
<evidence type="ECO:0000256" key="1">
    <source>
        <dbReference type="ARBA" id="ARBA00004613"/>
    </source>
</evidence>
<protein>
    <submittedName>
        <fullName evidence="6">CLUMA_CG010585, isoform A</fullName>
    </submittedName>
</protein>
<dbReference type="CDD" id="cd23992">
    <property type="entry name" value="PBP_GOBP"/>
    <property type="match status" value="2"/>
</dbReference>
<dbReference type="SUPFAM" id="SSF47565">
    <property type="entry name" value="Insect pheromone/odorant-binding proteins"/>
    <property type="match status" value="2"/>
</dbReference>
<keyword evidence="7" id="KW-1185">Reference proteome</keyword>
<accession>A0A1J1ICB1</accession>
<dbReference type="InterPro" id="IPR006170">
    <property type="entry name" value="PBP/GOBP"/>
</dbReference>
<evidence type="ECO:0000313" key="7">
    <source>
        <dbReference type="Proteomes" id="UP000183832"/>
    </source>
</evidence>
<dbReference type="Pfam" id="PF01395">
    <property type="entry name" value="PBP_GOBP"/>
    <property type="match status" value="2"/>
</dbReference>
<evidence type="ECO:0000256" key="5">
    <source>
        <dbReference type="SAM" id="SignalP"/>
    </source>
</evidence>
<dbReference type="GO" id="GO:0007608">
    <property type="term" value="P:sensory perception of smell"/>
    <property type="evidence" value="ECO:0007669"/>
    <property type="project" value="TreeGrafter"/>
</dbReference>
<name>A0A1J1ICB1_9DIPT</name>
<dbReference type="OrthoDB" id="6595846at2759"/>
<evidence type="ECO:0000256" key="4">
    <source>
        <dbReference type="ARBA" id="ARBA00022729"/>
    </source>
</evidence>
<dbReference type="InterPro" id="IPR036728">
    <property type="entry name" value="PBP_GOBP_sf"/>
</dbReference>
<organism evidence="6 7">
    <name type="scientific">Clunio marinus</name>
    <dbReference type="NCBI Taxonomy" id="568069"/>
    <lineage>
        <taxon>Eukaryota</taxon>
        <taxon>Metazoa</taxon>
        <taxon>Ecdysozoa</taxon>
        <taxon>Arthropoda</taxon>
        <taxon>Hexapoda</taxon>
        <taxon>Insecta</taxon>
        <taxon>Pterygota</taxon>
        <taxon>Neoptera</taxon>
        <taxon>Endopterygota</taxon>
        <taxon>Diptera</taxon>
        <taxon>Nematocera</taxon>
        <taxon>Chironomoidea</taxon>
        <taxon>Chironomidae</taxon>
        <taxon>Clunio</taxon>
    </lineage>
</organism>
<gene>
    <name evidence="6" type="ORF">CLUMA_CG010585</name>
</gene>
<reference evidence="6 7" key="1">
    <citation type="submission" date="2015-04" db="EMBL/GenBank/DDBJ databases">
        <authorList>
            <person name="Syromyatnikov M.Y."/>
            <person name="Popov V.N."/>
        </authorList>
    </citation>
    <scope>NUCLEOTIDE SEQUENCE [LARGE SCALE GENOMIC DNA]</scope>
</reference>
<keyword evidence="4 5" id="KW-0732">Signal</keyword>